<feature type="domain" description="NACHT C-terminal Alpha/Beta 2" evidence="1">
    <location>
        <begin position="1377"/>
        <end position="1456"/>
    </location>
</feature>
<protein>
    <recommendedName>
        <fullName evidence="1">NACHT C-terminal Alpha/Beta 2 domain-containing protein</fullName>
    </recommendedName>
</protein>
<gene>
    <name evidence="2" type="ORF">N4261_02710</name>
</gene>
<evidence type="ECO:0000313" key="3">
    <source>
        <dbReference type="Proteomes" id="UP001064933"/>
    </source>
</evidence>
<sequence>MLAGRAGYACSNPDCRRPTAGAALGDDAKFVSVGVAAHIKGAAPGGPRYDPLQTAEERRDASNGIWLCSAHAKQIDDDHAHFTVDQLKSWKQQAEASSAFAILTLQAPDANALQPEAGSSTVGLAQRLGLLPRDNVEAVTARLRAAAARDLDAFLAALKSPADVIALGLRLIESERVTPFGVAGLAAAIGTFNEIVVVAPPGTGKTTTLLQVVRSIAANENLVAAFVPLSEWSAQGQTLLQSIVRRAAFAGEREEHLKLLADGGRLVLCMDGWNELDRPSRKRLRSEVQGMQRDFPGLGIVMSTRVQALDVPISGPVVEIEPLSEAQQLAIARAYRGEAGEGLLDQAWRTSGLRDLVAIPLYLTKLLSDTPGGNLPTTKEEVLRLFVAEIDRNAAAHEVLQSATAGFHGEMLSAIAIDATVADSVTVSDHRARRLISDVAGRLVREGQMTAPQPDVVLAALVSHHLLVRTASGVEFQHQQFQEWFASHEVEALARAAAAGDVEARKRMRTEVLNTDAWEEAVLFACERASRGDADGVAGAVTLILEALTIDPMLAAEAIYRSSDTLWSAVKDRVVEFADRWHTPKEIDRAVRFMIKTGRAEFAETLWAFLADPNDQVYLKATRVGGRFRPSVLGSDIASRISKLPPTHRSHLLSELVMYGGVQGIETATSIALSDGDAVVMNSVAESLHFRRANRQLQRLLTAAPREVWQALARKGYAEESMPPGLLERMRQESQQLIQDEQSAAQKLRALLHKNDDRQAVAAAIKPLIEAGDFSDEEERAWSAIDEAGRLYPEEVRDALRGRLERRLPFPFRAEELLRGSTVIVDDGPIAELALEADVDRQLANAAAGLLGSNTTGRLIDALPGMREQLKQSPPAISHDEYHRVRGLVALTPLESFIAAVLPRACTSDPTAIGDLADLIARHGESGDRGRLGLGDASRDALIATVRRWVDVLLADETSPRRILGEVARVIERLAALELTEPLARMLARDLKQWRQQREESIAARARGKHDGASEAFHSWNLQYARAFVAIGDDQAIATLQSYLMDTGLGGFGIDAAGALSAIGQRQLGMTNDTPFRGLPEFSNVRMRRAERQGSLAPETCSIAEAIFAAVDKLLQDGAGDEALAHALQLAATALALPYGDKRAIIDRLQRLPQPYGKKLRFFTALVNAGELIDAQLIVESIDALLEDAKTKPWLLQENQGEIDRWLLLLPFTSRPEVTLDVLARLHPHIRLPWRLRPLLSALGFAPSDAAEQVLMCLAKEDARFLSDYYWFAALENRDTLSSLRALLDLICDGEAKGEGGQPDTWTFGRRLAAGMRSHPEFRADVYARVASGVPPPAMAILEYAVAETPDEAGVMLLVGSHSATGRAFSGTLDSAIENLAVERRPLSDWAGAYEQISAPVPSLRRRLFELSRTATSEEASLALACLVHIDELRDMHGVASGEPRHPDIATGAPWPTLLTRSVASEARL</sequence>
<accession>A0ABY6B0E5</accession>
<dbReference type="InterPro" id="IPR027417">
    <property type="entry name" value="P-loop_NTPase"/>
</dbReference>
<dbReference type="Proteomes" id="UP001064933">
    <property type="component" value="Chromosome"/>
</dbReference>
<dbReference type="InterPro" id="IPR054732">
    <property type="entry name" value="NCAB2"/>
</dbReference>
<dbReference type="Gene3D" id="3.40.50.300">
    <property type="entry name" value="P-loop containing nucleotide triphosphate hydrolases"/>
    <property type="match status" value="1"/>
</dbReference>
<evidence type="ECO:0000259" key="1">
    <source>
        <dbReference type="Pfam" id="PF22726"/>
    </source>
</evidence>
<keyword evidence="3" id="KW-1185">Reference proteome</keyword>
<proteinExistence type="predicted"/>
<reference evidence="2" key="1">
    <citation type="submission" date="2022-10" db="EMBL/GenBank/DDBJ databases">
        <title>Characterization and whole genome sequencing of a new Roseateles species, isolated from fresh water.</title>
        <authorList>
            <person name="Guliayeva D.Y."/>
            <person name="Akhremchuk A.E."/>
            <person name="Sikolenko M.A."/>
            <person name="Valentovich L.N."/>
            <person name="Sidarenka A.V."/>
        </authorList>
    </citation>
    <scope>NUCLEOTIDE SEQUENCE</scope>
    <source>
        <strain evidence="2">BIM B-1768</strain>
    </source>
</reference>
<dbReference type="RefSeq" id="WP_261758702.1">
    <property type="nucleotide sequence ID" value="NZ_CP104562.2"/>
</dbReference>
<dbReference type="EMBL" id="CP104562">
    <property type="protein sequence ID" value="UXH78871.1"/>
    <property type="molecule type" value="Genomic_DNA"/>
</dbReference>
<organism evidence="2 3">
    <name type="scientific">Roseateles amylovorans</name>
    <dbReference type="NCBI Taxonomy" id="2978473"/>
    <lineage>
        <taxon>Bacteria</taxon>
        <taxon>Pseudomonadati</taxon>
        <taxon>Pseudomonadota</taxon>
        <taxon>Betaproteobacteria</taxon>
        <taxon>Burkholderiales</taxon>
        <taxon>Sphaerotilaceae</taxon>
        <taxon>Roseateles</taxon>
    </lineage>
</organism>
<dbReference type="SUPFAM" id="SSF52540">
    <property type="entry name" value="P-loop containing nucleoside triphosphate hydrolases"/>
    <property type="match status" value="1"/>
</dbReference>
<evidence type="ECO:0000313" key="2">
    <source>
        <dbReference type="EMBL" id="UXH78871.1"/>
    </source>
</evidence>
<name>A0ABY6B0E5_9BURK</name>
<dbReference type="Pfam" id="PF22726">
    <property type="entry name" value="NCAB2"/>
    <property type="match status" value="1"/>
</dbReference>